<keyword evidence="8" id="KW-1185">Reference proteome</keyword>
<dbReference type="CDD" id="cd00834">
    <property type="entry name" value="KAS_I_II"/>
    <property type="match status" value="1"/>
</dbReference>
<dbReference type="OrthoDB" id="9808669at2"/>
<comment type="similarity">
    <text evidence="1 4">Belongs to the thiolase-like superfamily. Beta-ketoacyl-ACP synthases family.</text>
</comment>
<dbReference type="InterPro" id="IPR014031">
    <property type="entry name" value="Ketoacyl_synth_C"/>
</dbReference>
<protein>
    <submittedName>
        <fullName evidence="7">3-oxoacyl-ACP synthase</fullName>
    </submittedName>
    <submittedName>
        <fullName evidence="6">3-oxoacyl-[acyl-carrier-protein] synthase II</fullName>
        <ecNumber evidence="6">2.3.1.179</ecNumber>
    </submittedName>
</protein>
<evidence type="ECO:0000259" key="5">
    <source>
        <dbReference type="PROSITE" id="PS52004"/>
    </source>
</evidence>
<evidence type="ECO:0000313" key="6">
    <source>
        <dbReference type="EMBL" id="MBB5117922.1"/>
    </source>
</evidence>
<evidence type="ECO:0000256" key="3">
    <source>
        <dbReference type="ARBA" id="ARBA00023315"/>
    </source>
</evidence>
<gene>
    <name evidence="7" type="ORF">AF335_10090</name>
    <name evidence="6" type="ORF">FHS36_001343</name>
</gene>
<dbReference type="NCBIfam" id="NF005589">
    <property type="entry name" value="PRK07314.1"/>
    <property type="match status" value="1"/>
</dbReference>
<dbReference type="GO" id="GO:0004315">
    <property type="term" value="F:3-oxoacyl-[acyl-carrier-protein] synthase activity"/>
    <property type="evidence" value="ECO:0007669"/>
    <property type="project" value="UniProtKB-EC"/>
</dbReference>
<dbReference type="Gene3D" id="3.40.47.10">
    <property type="match status" value="2"/>
</dbReference>
<dbReference type="Proteomes" id="UP000528608">
    <property type="component" value="Unassembled WGS sequence"/>
</dbReference>
<dbReference type="InterPro" id="IPR016039">
    <property type="entry name" value="Thiolase-like"/>
</dbReference>
<organism evidence="7 8">
    <name type="scientific">Streptomyces eurocidicus</name>
    <name type="common">Streptoverticillium eurocidicus</name>
    <dbReference type="NCBI Taxonomy" id="66423"/>
    <lineage>
        <taxon>Bacteria</taxon>
        <taxon>Bacillati</taxon>
        <taxon>Actinomycetota</taxon>
        <taxon>Actinomycetes</taxon>
        <taxon>Kitasatosporales</taxon>
        <taxon>Streptomycetaceae</taxon>
        <taxon>Streptomyces</taxon>
    </lineage>
</organism>
<dbReference type="EMBL" id="JACHJF010000003">
    <property type="protein sequence ID" value="MBB5117922.1"/>
    <property type="molecule type" value="Genomic_DNA"/>
</dbReference>
<evidence type="ECO:0000313" key="7">
    <source>
        <dbReference type="EMBL" id="PNE33267.1"/>
    </source>
</evidence>
<proteinExistence type="inferred from homology"/>
<evidence type="ECO:0000256" key="4">
    <source>
        <dbReference type="RuleBase" id="RU003694"/>
    </source>
</evidence>
<dbReference type="Pfam" id="PF00109">
    <property type="entry name" value="ketoacyl-synt"/>
    <property type="match status" value="1"/>
</dbReference>
<dbReference type="Pfam" id="PF02801">
    <property type="entry name" value="Ketoacyl-synt_C"/>
    <property type="match status" value="1"/>
</dbReference>
<dbReference type="PROSITE" id="PS00606">
    <property type="entry name" value="KS3_1"/>
    <property type="match status" value="1"/>
</dbReference>
<reference evidence="6 9" key="3">
    <citation type="submission" date="2020-08" db="EMBL/GenBank/DDBJ databases">
        <title>Genomic Encyclopedia of Type Strains, Phase III (KMG-III): the genomes of soil and plant-associated and newly described type strains.</title>
        <authorList>
            <person name="Whitman W."/>
        </authorList>
    </citation>
    <scope>NUCLEOTIDE SEQUENCE [LARGE SCALE GENOMIC DNA]</scope>
    <source>
        <strain evidence="6 9">CECT 3259</strain>
    </source>
</reference>
<dbReference type="EMBL" id="LGUI01000003">
    <property type="protein sequence ID" value="PNE33267.1"/>
    <property type="molecule type" value="Genomic_DNA"/>
</dbReference>
<name>A0A2N8NWW6_STREU</name>
<evidence type="ECO:0000313" key="8">
    <source>
        <dbReference type="Proteomes" id="UP000235945"/>
    </source>
</evidence>
<accession>A0A2N8NWW6</accession>
<evidence type="ECO:0000313" key="9">
    <source>
        <dbReference type="Proteomes" id="UP000528608"/>
    </source>
</evidence>
<dbReference type="PROSITE" id="PS52004">
    <property type="entry name" value="KS3_2"/>
    <property type="match status" value="1"/>
</dbReference>
<sequence>MSRTQVAVTGLGLTTPAGLGVETGWRALCAGGSTATADPRLAGMPVTFSCRVPDGALEAAVGRRLGWRLDRFVQLALVTSREAVRDAGLDPLAWEGSRVGVVIGVGTGSHDTCAQSYAHLAQRRYQAISPTTVPRSAPNMAAGEVGIDLKALGPNFCVSTACASGATAIGVAKSLLQSGQCDIVVAGGSESAPASPLAVAAFWRMGALSVRNDDPATASRPFDAGRDGFVLGEGAGILVLERLEHARARGARVHALLSGYGASADAYHPTQPHPDGEGAARAVRAALADADLAPRDIGHVNAHATATRLNDLAEARMLRRVFGTPPAVTATKSVLGHAIGGAGAIEAVCCVLSVQRQLIHPTANLDRLDPEIDLDVVHGGPRPCRLEAVADFSYGFGGQNACLVFTRP</sequence>
<dbReference type="PANTHER" id="PTHR11712">
    <property type="entry name" value="POLYKETIDE SYNTHASE-RELATED"/>
    <property type="match status" value="1"/>
</dbReference>
<dbReference type="FunFam" id="3.40.47.10:FF:000029">
    <property type="entry name" value="3-oxoacyl-[acyl-carrier-protein] synthase 1"/>
    <property type="match status" value="1"/>
</dbReference>
<comment type="caution">
    <text evidence="7">The sequence shown here is derived from an EMBL/GenBank/DDBJ whole genome shotgun (WGS) entry which is preliminary data.</text>
</comment>
<dbReference type="InterPro" id="IPR020841">
    <property type="entry name" value="PKS_Beta-ketoAc_synthase_dom"/>
</dbReference>
<dbReference type="EC" id="2.3.1.179" evidence="6"/>
<reference evidence="8" key="2">
    <citation type="submission" date="2015-07" db="EMBL/GenBank/DDBJ databases">
        <authorList>
            <person name="Graham D.E."/>
            <person name="Giannone R.J."/>
            <person name="Gulvik C.A."/>
            <person name="Hettich R.L."/>
            <person name="Klingeman D.M."/>
            <person name="Mahan K.M."/>
            <person name="Parry R.J."/>
            <person name="Spain J.C."/>
        </authorList>
    </citation>
    <scope>NUCLEOTIDE SEQUENCE [LARGE SCALE GENOMIC DNA]</scope>
    <source>
        <strain evidence="8">ATCC 27428</strain>
    </source>
</reference>
<evidence type="ECO:0000256" key="2">
    <source>
        <dbReference type="ARBA" id="ARBA00022679"/>
    </source>
</evidence>
<reference evidence="7" key="1">
    <citation type="submission" date="2015-07" db="EMBL/GenBank/DDBJ databases">
        <authorList>
            <person name="Noorani M."/>
        </authorList>
    </citation>
    <scope>NUCLEOTIDE SEQUENCE [LARGE SCALE GENOMIC DNA]</scope>
    <source>
        <strain evidence="7">ATCC 27428</strain>
    </source>
</reference>
<dbReference type="PANTHER" id="PTHR11712:SF347">
    <property type="entry name" value="BETA KETOACYL-ACYL CARRIER PROTEIN SYNTHASE"/>
    <property type="match status" value="1"/>
</dbReference>
<dbReference type="SMART" id="SM00825">
    <property type="entry name" value="PKS_KS"/>
    <property type="match status" value="1"/>
</dbReference>
<evidence type="ECO:0000256" key="1">
    <source>
        <dbReference type="ARBA" id="ARBA00008467"/>
    </source>
</evidence>
<dbReference type="RefSeq" id="WP_102918050.1">
    <property type="nucleotide sequence ID" value="NZ_JACHJF010000003.1"/>
</dbReference>
<dbReference type="FunFam" id="3.40.47.10:FF:000018">
    <property type="entry name" value="3-oxoacyl-[acyl-carrier-protein] synthase 2"/>
    <property type="match status" value="1"/>
</dbReference>
<keyword evidence="3 6" id="KW-0012">Acyltransferase</keyword>
<feature type="domain" description="Ketosynthase family 3 (KS3)" evidence="5">
    <location>
        <begin position="3"/>
        <end position="407"/>
    </location>
</feature>
<dbReference type="Proteomes" id="UP000235945">
    <property type="component" value="Unassembled WGS sequence"/>
</dbReference>
<dbReference type="InterPro" id="IPR018201">
    <property type="entry name" value="Ketoacyl_synth_AS"/>
</dbReference>
<dbReference type="AlphaFoldDB" id="A0A2N8NWW6"/>
<keyword evidence="2 4" id="KW-0808">Transferase</keyword>
<dbReference type="GO" id="GO:0030497">
    <property type="term" value="P:fatty acid elongation"/>
    <property type="evidence" value="ECO:0007669"/>
    <property type="project" value="UniProtKB-ARBA"/>
</dbReference>
<dbReference type="InterPro" id="IPR014030">
    <property type="entry name" value="Ketoacyl_synth_N"/>
</dbReference>
<dbReference type="InterPro" id="IPR000794">
    <property type="entry name" value="Beta-ketoacyl_synthase"/>
</dbReference>
<dbReference type="SUPFAM" id="SSF53901">
    <property type="entry name" value="Thiolase-like"/>
    <property type="match status" value="2"/>
</dbReference>